<reference evidence="1" key="1">
    <citation type="submission" date="2022-08" db="EMBL/GenBank/DDBJ databases">
        <authorList>
            <person name="Gutierrez-Valencia J."/>
        </authorList>
    </citation>
    <scope>NUCLEOTIDE SEQUENCE</scope>
</reference>
<organism evidence="1 2">
    <name type="scientific">Linum tenue</name>
    <dbReference type="NCBI Taxonomy" id="586396"/>
    <lineage>
        <taxon>Eukaryota</taxon>
        <taxon>Viridiplantae</taxon>
        <taxon>Streptophyta</taxon>
        <taxon>Embryophyta</taxon>
        <taxon>Tracheophyta</taxon>
        <taxon>Spermatophyta</taxon>
        <taxon>Magnoliopsida</taxon>
        <taxon>eudicotyledons</taxon>
        <taxon>Gunneridae</taxon>
        <taxon>Pentapetalae</taxon>
        <taxon>rosids</taxon>
        <taxon>fabids</taxon>
        <taxon>Malpighiales</taxon>
        <taxon>Linaceae</taxon>
        <taxon>Linum</taxon>
    </lineage>
</organism>
<dbReference type="AlphaFoldDB" id="A0AAV0JLI7"/>
<feature type="non-terminal residue" evidence="1">
    <location>
        <position position="66"/>
    </location>
</feature>
<proteinExistence type="predicted"/>
<protein>
    <submittedName>
        <fullName evidence="1">Uncharacterized protein</fullName>
    </submittedName>
</protein>
<comment type="caution">
    <text evidence="1">The sequence shown here is derived from an EMBL/GenBank/DDBJ whole genome shotgun (WGS) entry which is preliminary data.</text>
</comment>
<keyword evidence="2" id="KW-1185">Reference proteome</keyword>
<accession>A0AAV0JLI7</accession>
<sequence length="66" mass="7448">MQPTTTVVVGVKLQEITAAAIYRYTRVLIGFCLDVSKGKGTTTTSCIYCEKKSLDLWWWGHSYLSQ</sequence>
<gene>
    <name evidence="1" type="ORF">LITE_LOCUS14448</name>
</gene>
<dbReference type="EMBL" id="CAMGYJ010000005">
    <property type="protein sequence ID" value="CAI0409619.1"/>
    <property type="molecule type" value="Genomic_DNA"/>
</dbReference>
<name>A0AAV0JLI7_9ROSI</name>
<evidence type="ECO:0000313" key="1">
    <source>
        <dbReference type="EMBL" id="CAI0409619.1"/>
    </source>
</evidence>
<dbReference type="Proteomes" id="UP001154282">
    <property type="component" value="Unassembled WGS sequence"/>
</dbReference>
<evidence type="ECO:0000313" key="2">
    <source>
        <dbReference type="Proteomes" id="UP001154282"/>
    </source>
</evidence>